<dbReference type="GO" id="GO:0004777">
    <property type="term" value="F:succinate-semialdehyde dehydrogenase (NAD+) activity"/>
    <property type="evidence" value="ECO:0007669"/>
    <property type="project" value="TreeGrafter"/>
</dbReference>
<comment type="similarity">
    <text evidence="3">Belongs to the aldehyde dehydrogenase family.</text>
</comment>
<evidence type="ECO:0000313" key="5">
    <source>
        <dbReference type="EMBL" id="OBA21020.1"/>
    </source>
</evidence>
<dbReference type="PANTHER" id="PTHR43353">
    <property type="entry name" value="SUCCINATE-SEMIALDEHYDE DEHYDROGENASE, MITOCHONDRIAL"/>
    <property type="match status" value="1"/>
</dbReference>
<proteinExistence type="inferred from homology"/>
<evidence type="ECO:0000313" key="6">
    <source>
        <dbReference type="Proteomes" id="UP000092555"/>
    </source>
</evidence>
<dbReference type="PROSITE" id="PS00687">
    <property type="entry name" value="ALDEHYDE_DEHYDR_GLU"/>
    <property type="match status" value="1"/>
</dbReference>
<sequence length="485" mass="51043">MSSAPRFGRISKRHVSCVPCVLSGKPVRTGLSIPVFSHTGEIVHHYSALENAPGHVSRICEEAQVGFLKWAARPADERRQILFAAAAIIEKHADLYVEAHREIGGPAGFARLGVAGAVAGCREYALQITNPDGVVLQLAAAQLAYTRQTPMGPVLAVAAWNAPAILWARAVLAPLAAGCSVVLKSLEKAPLPPYLLVQHLLQAGVDAQALQLVQVRAQDNAAVVESLLQNRRIKKVNFTGSTAVGRQVAAVAAHNLKPALLELGGKNVSVVCRDADLPKAAADALSSAWLHKGQVCMCLDTVYVDEHVCDEFVRVLQAEAARLCAENTDLRLNQRDAGAARGVHALVADAVAKGARVLHGGLPGHGPSNCSPVILTGVAGDMRLAAEESFGPVLSVEKFASVPAVVEHINDQPHGLKASVWSSDVMAAVAVASQLDFGGVHINGSTVHDEPTVPHGAVKESGSGRFNSVWGIEEFRYTKAITVAG</sequence>
<keyword evidence="1 3" id="KW-0560">Oxidoreductase</keyword>
<dbReference type="EMBL" id="LXTC01000003">
    <property type="protein sequence ID" value="OBA21020.1"/>
    <property type="molecule type" value="Genomic_DNA"/>
</dbReference>
<dbReference type="InterPro" id="IPR050740">
    <property type="entry name" value="Aldehyde_DH_Superfamily"/>
</dbReference>
<dbReference type="InterPro" id="IPR029510">
    <property type="entry name" value="Ald_DH_CS_GLU"/>
</dbReference>
<dbReference type="GeneID" id="30027671"/>
<comment type="caution">
    <text evidence="5">The sequence shown here is derived from an EMBL/GenBank/DDBJ whole genome shotgun (WGS) entry which is preliminary data.</text>
</comment>
<evidence type="ECO:0000256" key="3">
    <source>
        <dbReference type="RuleBase" id="RU003345"/>
    </source>
</evidence>
<reference evidence="5 6" key="1">
    <citation type="submission" date="2016-05" db="EMBL/GenBank/DDBJ databases">
        <title>Comparative genomics of biotechnologically important yeasts.</title>
        <authorList>
            <consortium name="DOE Joint Genome Institute"/>
            <person name="Riley R."/>
            <person name="Haridas S."/>
            <person name="Wolfe K.H."/>
            <person name="Lopes M.R."/>
            <person name="Hittinger C.T."/>
            <person name="Goker M."/>
            <person name="Salamov A."/>
            <person name="Wisecaver J."/>
            <person name="Long T.M."/>
            <person name="Aerts A.L."/>
            <person name="Barry K."/>
            <person name="Choi C."/>
            <person name="Clum A."/>
            <person name="Coughlan A.Y."/>
            <person name="Deshpande S."/>
            <person name="Douglass A.P."/>
            <person name="Hanson S.J."/>
            <person name="Klenk H.-P."/>
            <person name="LaButti K."/>
            <person name="Lapidus A."/>
            <person name="Lindquist E."/>
            <person name="Lipzen A."/>
            <person name="Meier-kolthoff J.P."/>
            <person name="Ohm R.A."/>
            <person name="Otillar R.P."/>
            <person name="Pangilinan J."/>
            <person name="Peng Y."/>
            <person name="Rokas A."/>
            <person name="Rosa C.A."/>
            <person name="Scheuner C."/>
            <person name="Sibirny A.A."/>
            <person name="Slot J.C."/>
            <person name="Stielow J.B."/>
            <person name="Sun H."/>
            <person name="Kurtzman C.P."/>
            <person name="Blackwell M."/>
            <person name="Grigoriev I.V."/>
            <person name="Jeffries T.W."/>
        </authorList>
    </citation>
    <scope>NUCLEOTIDE SEQUENCE [LARGE SCALE GENOMIC DNA]</scope>
    <source>
        <strain evidence="5 6">NRRL YB-4993</strain>
    </source>
</reference>
<dbReference type="SUPFAM" id="SSF53720">
    <property type="entry name" value="ALDH-like"/>
    <property type="match status" value="1"/>
</dbReference>
<evidence type="ECO:0000256" key="2">
    <source>
        <dbReference type="PROSITE-ProRule" id="PRU10007"/>
    </source>
</evidence>
<dbReference type="Gene3D" id="3.40.605.10">
    <property type="entry name" value="Aldehyde Dehydrogenase, Chain A, domain 1"/>
    <property type="match status" value="1"/>
</dbReference>
<dbReference type="STRING" id="869754.A0A1A0HAJ1"/>
<dbReference type="Pfam" id="PF00171">
    <property type="entry name" value="Aldedh"/>
    <property type="match status" value="1"/>
</dbReference>
<keyword evidence="6" id="KW-1185">Reference proteome</keyword>
<dbReference type="InterPro" id="IPR016161">
    <property type="entry name" value="Ald_DH/histidinol_DH"/>
</dbReference>
<name>A0A1A0HAJ1_9ASCO</name>
<dbReference type="AlphaFoldDB" id="A0A1A0HAJ1"/>
<feature type="domain" description="Aldehyde dehydrogenase" evidence="4">
    <location>
        <begin position="39"/>
        <end position="481"/>
    </location>
</feature>
<dbReference type="Proteomes" id="UP000092555">
    <property type="component" value="Unassembled WGS sequence"/>
</dbReference>
<feature type="active site" evidence="2">
    <location>
        <position position="262"/>
    </location>
</feature>
<accession>A0A1A0HAJ1</accession>
<dbReference type="PANTHER" id="PTHR43353:SF6">
    <property type="entry name" value="CYTOPLASMIC ALDEHYDE DEHYDROGENASE (EUROFUNG)"/>
    <property type="match status" value="1"/>
</dbReference>
<dbReference type="InterPro" id="IPR015590">
    <property type="entry name" value="Aldehyde_DH_dom"/>
</dbReference>
<organism evidence="5 6">
    <name type="scientific">Metschnikowia bicuspidata var. bicuspidata NRRL YB-4993</name>
    <dbReference type="NCBI Taxonomy" id="869754"/>
    <lineage>
        <taxon>Eukaryota</taxon>
        <taxon>Fungi</taxon>
        <taxon>Dikarya</taxon>
        <taxon>Ascomycota</taxon>
        <taxon>Saccharomycotina</taxon>
        <taxon>Pichiomycetes</taxon>
        <taxon>Metschnikowiaceae</taxon>
        <taxon>Metschnikowia</taxon>
    </lineage>
</organism>
<protein>
    <submittedName>
        <fullName evidence="5">ALDH-like protein</fullName>
    </submittedName>
</protein>
<dbReference type="InterPro" id="IPR016162">
    <property type="entry name" value="Ald_DH_N"/>
</dbReference>
<evidence type="ECO:0000259" key="4">
    <source>
        <dbReference type="Pfam" id="PF00171"/>
    </source>
</evidence>
<dbReference type="OrthoDB" id="310895at2759"/>
<dbReference type="InterPro" id="IPR016163">
    <property type="entry name" value="Ald_DH_C"/>
</dbReference>
<gene>
    <name evidence="5" type="ORF">METBIDRAFT_171326</name>
</gene>
<dbReference type="GO" id="GO:0009450">
    <property type="term" value="P:gamma-aminobutyric acid catabolic process"/>
    <property type="evidence" value="ECO:0007669"/>
    <property type="project" value="TreeGrafter"/>
</dbReference>
<evidence type="ECO:0000256" key="1">
    <source>
        <dbReference type="ARBA" id="ARBA00023002"/>
    </source>
</evidence>
<dbReference type="Gene3D" id="3.40.309.10">
    <property type="entry name" value="Aldehyde Dehydrogenase, Chain A, domain 2"/>
    <property type="match status" value="1"/>
</dbReference>
<dbReference type="RefSeq" id="XP_018711530.1">
    <property type="nucleotide sequence ID" value="XM_018854695.1"/>
</dbReference>